<keyword evidence="10" id="KW-1185">Reference proteome</keyword>
<feature type="transmembrane region" description="Helical" evidence="7">
    <location>
        <begin position="22"/>
        <end position="45"/>
    </location>
</feature>
<evidence type="ECO:0000256" key="4">
    <source>
        <dbReference type="ARBA" id="ARBA00022989"/>
    </source>
</evidence>
<evidence type="ECO:0000259" key="8">
    <source>
        <dbReference type="Pfam" id="PF01618"/>
    </source>
</evidence>
<dbReference type="RefSeq" id="WP_073475056.1">
    <property type="nucleotide sequence ID" value="NZ_FQZU01000008.1"/>
</dbReference>
<dbReference type="PANTHER" id="PTHR30625">
    <property type="entry name" value="PROTEIN TOLQ"/>
    <property type="match status" value="1"/>
</dbReference>
<evidence type="ECO:0000256" key="1">
    <source>
        <dbReference type="ARBA" id="ARBA00004651"/>
    </source>
</evidence>
<keyword evidence="6" id="KW-0813">Transport</keyword>
<protein>
    <submittedName>
        <fullName evidence="9">Outer membrane transport energization protein ExbB</fullName>
    </submittedName>
</protein>
<keyword evidence="6" id="KW-0653">Protein transport</keyword>
<dbReference type="GO" id="GO:0005886">
    <property type="term" value="C:plasma membrane"/>
    <property type="evidence" value="ECO:0007669"/>
    <property type="project" value="UniProtKB-SubCell"/>
</dbReference>
<keyword evidence="2" id="KW-1003">Cell membrane</keyword>
<dbReference type="Pfam" id="PF01618">
    <property type="entry name" value="MotA_ExbB"/>
    <property type="match status" value="1"/>
</dbReference>
<keyword evidence="4 7" id="KW-1133">Transmembrane helix</keyword>
<evidence type="ECO:0000256" key="5">
    <source>
        <dbReference type="ARBA" id="ARBA00023136"/>
    </source>
</evidence>
<keyword evidence="3 7" id="KW-0812">Transmembrane</keyword>
<dbReference type="Proteomes" id="UP000183994">
    <property type="component" value="Unassembled WGS sequence"/>
</dbReference>
<evidence type="ECO:0000256" key="2">
    <source>
        <dbReference type="ARBA" id="ARBA00022475"/>
    </source>
</evidence>
<dbReference type="GO" id="GO:0017038">
    <property type="term" value="P:protein import"/>
    <property type="evidence" value="ECO:0007669"/>
    <property type="project" value="TreeGrafter"/>
</dbReference>
<feature type="transmembrane region" description="Helical" evidence="7">
    <location>
        <begin position="159"/>
        <end position="181"/>
    </location>
</feature>
<dbReference type="InterPro" id="IPR002898">
    <property type="entry name" value="MotA_ExbB_proton_chnl"/>
</dbReference>
<dbReference type="AlphaFoldDB" id="A0A1M6JWF8"/>
<sequence>MSAAVYWALWDVAAHFRAGGPVMIPLALTSLALGFLIAHKALVVFRLSRGDAGRAQAEEWVMKGRVEGPGNPHGAARMMIQAFLARRTGQPESDRGILLEVEKALSTRLDDNLASIGALAGIAPLLGLLGTVLGMMAAFDVLSAFGTGNAQAMAQSISEALVTTETGLLIAIPAVYMKAFLEKRVENIKNRLSRIVIHLSVHAASIQEHPA</sequence>
<comment type="similarity">
    <text evidence="6">Belongs to the exbB/tolQ family.</text>
</comment>
<evidence type="ECO:0000313" key="10">
    <source>
        <dbReference type="Proteomes" id="UP000183994"/>
    </source>
</evidence>
<evidence type="ECO:0000256" key="6">
    <source>
        <dbReference type="RuleBase" id="RU004057"/>
    </source>
</evidence>
<evidence type="ECO:0000256" key="3">
    <source>
        <dbReference type="ARBA" id="ARBA00022692"/>
    </source>
</evidence>
<dbReference type="InterPro" id="IPR050790">
    <property type="entry name" value="ExbB/TolQ_transport"/>
</dbReference>
<dbReference type="STRING" id="1121393.SAMN02745216_01790"/>
<accession>A0A1M6JWF8</accession>
<reference evidence="10" key="1">
    <citation type="submission" date="2016-11" db="EMBL/GenBank/DDBJ databases">
        <authorList>
            <person name="Varghese N."/>
            <person name="Submissions S."/>
        </authorList>
    </citation>
    <scope>NUCLEOTIDE SEQUENCE [LARGE SCALE GENOMIC DNA]</scope>
    <source>
        <strain evidence="10">DSM 16219</strain>
    </source>
</reference>
<feature type="transmembrane region" description="Helical" evidence="7">
    <location>
        <begin position="113"/>
        <end position="139"/>
    </location>
</feature>
<evidence type="ECO:0000313" key="9">
    <source>
        <dbReference type="EMBL" id="SHJ50986.1"/>
    </source>
</evidence>
<keyword evidence="5 7" id="KW-0472">Membrane</keyword>
<feature type="domain" description="MotA/TolQ/ExbB proton channel" evidence="8">
    <location>
        <begin position="86"/>
        <end position="192"/>
    </location>
</feature>
<dbReference type="PANTHER" id="PTHR30625:SF11">
    <property type="entry name" value="MOTA_TOLQ_EXBB PROTON CHANNEL DOMAIN-CONTAINING PROTEIN"/>
    <property type="match status" value="1"/>
</dbReference>
<organism evidence="9 10">
    <name type="scientific">Desulfatibacillum alkenivorans DSM 16219</name>
    <dbReference type="NCBI Taxonomy" id="1121393"/>
    <lineage>
        <taxon>Bacteria</taxon>
        <taxon>Pseudomonadati</taxon>
        <taxon>Thermodesulfobacteriota</taxon>
        <taxon>Desulfobacteria</taxon>
        <taxon>Desulfobacterales</taxon>
        <taxon>Desulfatibacillaceae</taxon>
        <taxon>Desulfatibacillum</taxon>
    </lineage>
</organism>
<name>A0A1M6JWF8_9BACT</name>
<evidence type="ECO:0000256" key="7">
    <source>
        <dbReference type="SAM" id="Phobius"/>
    </source>
</evidence>
<dbReference type="EMBL" id="FQZU01000008">
    <property type="protein sequence ID" value="SHJ50986.1"/>
    <property type="molecule type" value="Genomic_DNA"/>
</dbReference>
<gene>
    <name evidence="9" type="ORF">SAMN02745216_01790</name>
</gene>
<proteinExistence type="inferred from homology"/>
<comment type="subcellular location">
    <subcellularLocation>
        <location evidence="1">Cell membrane</location>
        <topology evidence="1">Multi-pass membrane protein</topology>
    </subcellularLocation>
    <subcellularLocation>
        <location evidence="6">Membrane</location>
        <topology evidence="6">Multi-pass membrane protein</topology>
    </subcellularLocation>
</comment>